<accession>A0A9N9RBP7</accession>
<keyword evidence="3" id="KW-1185">Reference proteome</keyword>
<dbReference type="AlphaFoldDB" id="A0A9N9RBP7"/>
<name>A0A9N9RBP7_9NEOP</name>
<dbReference type="Proteomes" id="UP001153714">
    <property type="component" value="Chromosome 6"/>
</dbReference>
<dbReference type="EMBL" id="OU893337">
    <property type="protein sequence ID" value="CAG9794438.1"/>
    <property type="molecule type" value="Genomic_DNA"/>
</dbReference>
<gene>
    <name evidence="2" type="ORF">DIATSA_LOCUS11813</name>
</gene>
<evidence type="ECO:0000256" key="1">
    <source>
        <dbReference type="SAM" id="Phobius"/>
    </source>
</evidence>
<keyword evidence="1" id="KW-0812">Transmembrane</keyword>
<keyword evidence="1" id="KW-1133">Transmembrane helix</keyword>
<reference evidence="2" key="2">
    <citation type="submission" date="2022-10" db="EMBL/GenBank/DDBJ databases">
        <authorList>
            <consortium name="ENA_rothamsted_submissions"/>
            <consortium name="culmorum"/>
            <person name="King R."/>
        </authorList>
    </citation>
    <scope>NUCLEOTIDE SEQUENCE</scope>
</reference>
<keyword evidence="1" id="KW-0472">Membrane</keyword>
<dbReference type="OrthoDB" id="8190180at2759"/>
<sequence length="90" mass="10447">MFMASVLQQLLKLHSVNKKGTFDKINMRAIFALFLIAMVLYLIHSTEANYRKPPFNGSIFGKRGTVGKEINKPKYNKFNFYCCRIIILQL</sequence>
<evidence type="ECO:0000313" key="2">
    <source>
        <dbReference type="EMBL" id="CAG9794438.1"/>
    </source>
</evidence>
<evidence type="ECO:0000313" key="3">
    <source>
        <dbReference type="Proteomes" id="UP001153714"/>
    </source>
</evidence>
<proteinExistence type="predicted"/>
<feature type="transmembrane region" description="Helical" evidence="1">
    <location>
        <begin position="25"/>
        <end position="43"/>
    </location>
</feature>
<organism evidence="2 3">
    <name type="scientific">Diatraea saccharalis</name>
    <name type="common">sugarcane borer</name>
    <dbReference type="NCBI Taxonomy" id="40085"/>
    <lineage>
        <taxon>Eukaryota</taxon>
        <taxon>Metazoa</taxon>
        <taxon>Ecdysozoa</taxon>
        <taxon>Arthropoda</taxon>
        <taxon>Hexapoda</taxon>
        <taxon>Insecta</taxon>
        <taxon>Pterygota</taxon>
        <taxon>Neoptera</taxon>
        <taxon>Endopterygota</taxon>
        <taxon>Lepidoptera</taxon>
        <taxon>Glossata</taxon>
        <taxon>Ditrysia</taxon>
        <taxon>Pyraloidea</taxon>
        <taxon>Crambidae</taxon>
        <taxon>Crambinae</taxon>
        <taxon>Diatraea</taxon>
    </lineage>
</organism>
<protein>
    <submittedName>
        <fullName evidence="2">Uncharacterized protein</fullName>
    </submittedName>
</protein>
<reference evidence="2" key="1">
    <citation type="submission" date="2021-12" db="EMBL/GenBank/DDBJ databases">
        <authorList>
            <person name="King R."/>
        </authorList>
    </citation>
    <scope>NUCLEOTIDE SEQUENCE</scope>
</reference>